<dbReference type="RefSeq" id="WP_123849189.1">
    <property type="nucleotide sequence ID" value="NZ_RPDH01000003.1"/>
</dbReference>
<gene>
    <name evidence="1" type="ORF">EGT74_24495</name>
</gene>
<dbReference type="EMBL" id="RPDH01000003">
    <property type="protein sequence ID" value="RPE05546.1"/>
    <property type="molecule type" value="Genomic_DNA"/>
</dbReference>
<reference evidence="1 2" key="1">
    <citation type="submission" date="2018-11" db="EMBL/GenBank/DDBJ databases">
        <title>Chitinophaga lutea sp.nov., isolate from arsenic contaminated soil.</title>
        <authorList>
            <person name="Zong Y."/>
        </authorList>
    </citation>
    <scope>NUCLEOTIDE SEQUENCE [LARGE SCALE GENOMIC DNA]</scope>
    <source>
        <strain evidence="1 2">ZY74</strain>
    </source>
</reference>
<evidence type="ECO:0000313" key="2">
    <source>
        <dbReference type="Proteomes" id="UP000278351"/>
    </source>
</evidence>
<keyword evidence="2" id="KW-1185">Reference proteome</keyword>
<evidence type="ECO:0008006" key="3">
    <source>
        <dbReference type="Google" id="ProtNLM"/>
    </source>
</evidence>
<dbReference type="AlphaFoldDB" id="A0A3N4PBD3"/>
<protein>
    <recommendedName>
        <fullName evidence="3">Phage head morphogenesis domain-containing protein</fullName>
    </recommendedName>
</protein>
<comment type="caution">
    <text evidence="1">The sequence shown here is derived from an EMBL/GenBank/DDBJ whole genome shotgun (WGS) entry which is preliminary data.</text>
</comment>
<dbReference type="OrthoDB" id="661150at2"/>
<sequence>MDEAQEYGKKLISLQNQKEREIKKIYYDAIVDLSLLASTLPYKQTIFTLANYPLLKRRVDYVLAGMAKKLEVTIVNGVDQAWQLSDEKNRVFLDRKLKNFKVSGKARKIYYDTNHQAKTAFKTRRTKGLGLSKRVWKTLEPFKNQVELGLAEGISTGESAVRMASRMKKELNDPDKLFRRVRAKSDDPKSQLKLSKAALNYQPGQGVYRSSYKNALRLTRTETNMAYRTADHDRWLTQPFVVGIEIRLSEAHPRTDICDPLAGKYPKDFKWVGWHPQCICYQVPILITSEEMSLYEDQILGIGKWDGKSVNQVNDAPPAFYKYVEERAADLGRLKSVPYWVKDNAKYVTALAG</sequence>
<proteinExistence type="predicted"/>
<name>A0A3N4PBD3_9BACT</name>
<evidence type="ECO:0000313" key="1">
    <source>
        <dbReference type="EMBL" id="RPE05546.1"/>
    </source>
</evidence>
<accession>A0A3N4PBD3</accession>
<organism evidence="1 2">
    <name type="scientific">Chitinophaga lutea</name>
    <dbReference type="NCBI Taxonomy" id="2488634"/>
    <lineage>
        <taxon>Bacteria</taxon>
        <taxon>Pseudomonadati</taxon>
        <taxon>Bacteroidota</taxon>
        <taxon>Chitinophagia</taxon>
        <taxon>Chitinophagales</taxon>
        <taxon>Chitinophagaceae</taxon>
        <taxon>Chitinophaga</taxon>
    </lineage>
</organism>
<dbReference type="Proteomes" id="UP000278351">
    <property type="component" value="Unassembled WGS sequence"/>
</dbReference>